<sequence>MTATPAPSTPDGDFSKRQALRTCPPLMPLVRISRISKRLARLAAGLALPAIVLLAGCATAQRPDPLESLNRGTFAVNEAVDKAVLKPVARTYTKVVPSPVRTGVTNIFSNVGDVGSAVNLFLQGRPRDGVSDVMRVGTNTVFGVLGIFDVASALGMKRHGEDFGQTLGHWGAGPGAYIVLPLLGPSTVRDALARPVDSLFSPLNQIDSAGLSNKLTVVQLTSGRAQLLPATDLIDQVALDKYLFVREAYLQRRQSLIRVSDEAGGPATEPLATP</sequence>
<dbReference type="GO" id="GO:0120010">
    <property type="term" value="P:intermembrane phospholipid transfer"/>
    <property type="evidence" value="ECO:0007669"/>
    <property type="project" value="TreeGrafter"/>
</dbReference>
<keyword evidence="3" id="KW-0449">Lipoprotein</keyword>
<dbReference type="AlphaFoldDB" id="A0AAU7LR86"/>
<keyword evidence="2" id="KW-0732">Signal</keyword>
<gene>
    <name evidence="3" type="ORF">ABLV49_20120</name>
</gene>
<organism evidence="3">
    <name type="scientific">Polaromonas hydrogenivorans</name>
    <dbReference type="NCBI Taxonomy" id="335476"/>
    <lineage>
        <taxon>Bacteria</taxon>
        <taxon>Pseudomonadati</taxon>
        <taxon>Pseudomonadota</taxon>
        <taxon>Betaproteobacteria</taxon>
        <taxon>Burkholderiales</taxon>
        <taxon>Comamonadaceae</taxon>
        <taxon>Polaromonas</taxon>
    </lineage>
</organism>
<dbReference type="PANTHER" id="PTHR30035">
    <property type="entry name" value="LIPOPROTEIN VACJ-RELATED"/>
    <property type="match status" value="1"/>
</dbReference>
<name>A0AAU7LR86_9BURK</name>
<dbReference type="InterPro" id="IPR007428">
    <property type="entry name" value="MlaA"/>
</dbReference>
<comment type="similarity">
    <text evidence="1">Belongs to the MlaA family.</text>
</comment>
<reference evidence="3" key="1">
    <citation type="submission" date="2024-05" db="EMBL/GenBank/DDBJ databases">
        <authorList>
            <person name="Bunk B."/>
            <person name="Swiderski J."/>
            <person name="Sproer C."/>
            <person name="Thiel V."/>
        </authorList>
    </citation>
    <scope>NUCLEOTIDE SEQUENCE</scope>
    <source>
        <strain evidence="3">DSM 17735</strain>
    </source>
</reference>
<proteinExistence type="inferred from homology"/>
<evidence type="ECO:0000256" key="2">
    <source>
        <dbReference type="ARBA" id="ARBA00022729"/>
    </source>
</evidence>
<evidence type="ECO:0000313" key="3">
    <source>
        <dbReference type="EMBL" id="XBP70144.1"/>
    </source>
</evidence>
<dbReference type="GO" id="GO:0016020">
    <property type="term" value="C:membrane"/>
    <property type="evidence" value="ECO:0007669"/>
    <property type="project" value="InterPro"/>
</dbReference>
<dbReference type="PANTHER" id="PTHR30035:SF3">
    <property type="entry name" value="INTERMEMBRANE PHOSPHOLIPID TRANSPORT SYSTEM LIPOPROTEIN MLAA"/>
    <property type="match status" value="1"/>
</dbReference>
<evidence type="ECO:0000256" key="1">
    <source>
        <dbReference type="ARBA" id="ARBA00010634"/>
    </source>
</evidence>
<dbReference type="RefSeq" id="WP_349279278.1">
    <property type="nucleotide sequence ID" value="NZ_CBCSCU010000007.1"/>
</dbReference>
<accession>A0AAU7LR86</accession>
<dbReference type="EMBL" id="CP157675">
    <property type="protein sequence ID" value="XBP70144.1"/>
    <property type="molecule type" value="Genomic_DNA"/>
</dbReference>
<protein>
    <submittedName>
        <fullName evidence="3">VacJ family lipoprotein</fullName>
    </submittedName>
</protein>
<dbReference type="Pfam" id="PF04333">
    <property type="entry name" value="MlaA"/>
    <property type="match status" value="1"/>
</dbReference>
<dbReference type="PRINTS" id="PR01805">
    <property type="entry name" value="VACJLIPOPROT"/>
</dbReference>